<dbReference type="Proteomes" id="UP000644699">
    <property type="component" value="Unassembled WGS sequence"/>
</dbReference>
<accession>A0A916ZZB5</accession>
<name>A0A916ZZB5_9HYPH</name>
<reference evidence="2" key="2">
    <citation type="submission" date="2020-09" db="EMBL/GenBank/DDBJ databases">
        <authorList>
            <person name="Sun Q."/>
            <person name="Zhou Y."/>
        </authorList>
    </citation>
    <scope>NUCLEOTIDE SEQUENCE</scope>
    <source>
        <strain evidence="2">CGMCC 1.15367</strain>
    </source>
</reference>
<comment type="caution">
    <text evidence="2">The sequence shown here is derived from an EMBL/GenBank/DDBJ whole genome shotgun (WGS) entry which is preliminary data.</text>
</comment>
<reference evidence="2" key="1">
    <citation type="journal article" date="2014" name="Int. J. Syst. Evol. Microbiol.">
        <title>Complete genome sequence of Corynebacterium casei LMG S-19264T (=DSM 44701T), isolated from a smear-ripened cheese.</title>
        <authorList>
            <consortium name="US DOE Joint Genome Institute (JGI-PGF)"/>
            <person name="Walter F."/>
            <person name="Albersmeier A."/>
            <person name="Kalinowski J."/>
            <person name="Ruckert C."/>
        </authorList>
    </citation>
    <scope>NUCLEOTIDE SEQUENCE</scope>
    <source>
        <strain evidence="2">CGMCC 1.15367</strain>
    </source>
</reference>
<keyword evidence="3" id="KW-1185">Reference proteome</keyword>
<organism evidence="2 3">
    <name type="scientific">Aureimonas endophytica</name>
    <dbReference type="NCBI Taxonomy" id="2027858"/>
    <lineage>
        <taxon>Bacteria</taxon>
        <taxon>Pseudomonadati</taxon>
        <taxon>Pseudomonadota</taxon>
        <taxon>Alphaproteobacteria</taxon>
        <taxon>Hyphomicrobiales</taxon>
        <taxon>Aurantimonadaceae</taxon>
        <taxon>Aureimonas</taxon>
    </lineage>
</organism>
<gene>
    <name evidence="2" type="ORF">GCM10011390_44070</name>
</gene>
<sequence length="696" mass="72778">MADAWADFRLPLAPAAAPPSDPWAEFRAPAASPAAAAEQASPSMPPTTGRPAEPQQPLGDAWGAKGEFLNGATFGLVDELGAALFTPIEMGIQAYQGEPLSISAGYDTALGRQREAQDAYRKDHPVEATAAGLAGGLFTGAGAAPKILSSGASLGTNIVRGTIAGGAGGAAAGFGEGRGMQDRVEDAILGGGIGAGLGAVAPLAGAAVGAGIRRIGAGRAARETLEPVGIGRRTADQIGRELDRDALSPEAARTRLDAMGPDAMLLDAGDNLAGGAEAVANAPGAGNRTIRERLAARNAGASQRITEAADAAIGPARDMTETADDLIARRGRESGPLYAQALEKPIGWNDRMQAFMDDPITKGGLRKGLEIQRLEALARNERFDPVDYNITDFNVAGDPIITGTPNMRTLNVIKKGLDNIVEGYRDPTTGRLQLDEYGRAVNEVQRAFIKEIDGLNPAYAAARAAWAGPTRVRDALALGQDVFDRSVRPDQLRQRLAAMGDDERQAFQMGARDQLSEIMGTARRDAGAARAAFETGWNREKLGLLLGDDEAAGRFLDTLGTETRFANRSNAITGNSATARRQERVGEYNGQRGAARGALDPASGLWGDTKRTIARGVDAILDGRAARSAEQMRGEFGDAVSRQSAQRDELIDAIMGYGRGREAAAQRAIPKEELMRAIMSGGALAVSGSTRRGPNG</sequence>
<evidence type="ECO:0000256" key="1">
    <source>
        <dbReference type="SAM" id="MobiDB-lite"/>
    </source>
</evidence>
<feature type="region of interest" description="Disordered" evidence="1">
    <location>
        <begin position="14"/>
        <end position="64"/>
    </location>
</feature>
<protein>
    <submittedName>
        <fullName evidence="2">Uncharacterized protein</fullName>
    </submittedName>
</protein>
<evidence type="ECO:0000313" key="2">
    <source>
        <dbReference type="EMBL" id="GGE19994.1"/>
    </source>
</evidence>
<feature type="compositionally biased region" description="Low complexity" evidence="1">
    <location>
        <begin position="28"/>
        <end position="42"/>
    </location>
</feature>
<dbReference type="EMBL" id="BMIQ01000009">
    <property type="protein sequence ID" value="GGE19994.1"/>
    <property type="molecule type" value="Genomic_DNA"/>
</dbReference>
<evidence type="ECO:0000313" key="3">
    <source>
        <dbReference type="Proteomes" id="UP000644699"/>
    </source>
</evidence>
<dbReference type="AlphaFoldDB" id="A0A916ZZB5"/>
<proteinExistence type="predicted"/>
<dbReference type="RefSeq" id="WP_210318536.1">
    <property type="nucleotide sequence ID" value="NZ_BMIQ01000009.1"/>
</dbReference>